<evidence type="ECO:0000313" key="3">
    <source>
        <dbReference type="Proteomes" id="UP000050525"/>
    </source>
</evidence>
<feature type="compositionally biased region" description="Acidic residues" evidence="1">
    <location>
        <begin position="42"/>
        <end position="51"/>
    </location>
</feature>
<feature type="region of interest" description="Disordered" evidence="1">
    <location>
        <begin position="32"/>
        <end position="87"/>
    </location>
</feature>
<organism evidence="2 3">
    <name type="scientific">Alligator mississippiensis</name>
    <name type="common">American alligator</name>
    <dbReference type="NCBI Taxonomy" id="8496"/>
    <lineage>
        <taxon>Eukaryota</taxon>
        <taxon>Metazoa</taxon>
        <taxon>Chordata</taxon>
        <taxon>Craniata</taxon>
        <taxon>Vertebrata</taxon>
        <taxon>Euteleostomi</taxon>
        <taxon>Archelosauria</taxon>
        <taxon>Archosauria</taxon>
        <taxon>Crocodylia</taxon>
        <taxon>Alligatoridae</taxon>
        <taxon>Alligatorinae</taxon>
        <taxon>Alligator</taxon>
    </lineage>
</organism>
<keyword evidence="3" id="KW-1185">Reference proteome</keyword>
<evidence type="ECO:0000256" key="1">
    <source>
        <dbReference type="SAM" id="MobiDB-lite"/>
    </source>
</evidence>
<reference evidence="2 3" key="1">
    <citation type="journal article" date="2012" name="Genome Biol.">
        <title>Sequencing three crocodilian genomes to illuminate the evolution of archosaurs and amniotes.</title>
        <authorList>
            <person name="St John J.A."/>
            <person name="Braun E.L."/>
            <person name="Isberg S.R."/>
            <person name="Miles L.G."/>
            <person name="Chong A.Y."/>
            <person name="Gongora J."/>
            <person name="Dalzell P."/>
            <person name="Moran C."/>
            <person name="Bed'hom B."/>
            <person name="Abzhanov A."/>
            <person name="Burgess S.C."/>
            <person name="Cooksey A.M."/>
            <person name="Castoe T.A."/>
            <person name="Crawford N.G."/>
            <person name="Densmore L.D."/>
            <person name="Drew J.C."/>
            <person name="Edwards S.V."/>
            <person name="Faircloth B.C."/>
            <person name="Fujita M.K."/>
            <person name="Greenwold M.J."/>
            <person name="Hoffmann F.G."/>
            <person name="Howard J.M."/>
            <person name="Iguchi T."/>
            <person name="Janes D.E."/>
            <person name="Khan S.Y."/>
            <person name="Kohno S."/>
            <person name="de Koning A.J."/>
            <person name="Lance S.L."/>
            <person name="McCarthy F.M."/>
            <person name="McCormack J.E."/>
            <person name="Merchant M.E."/>
            <person name="Peterson D.G."/>
            <person name="Pollock D.D."/>
            <person name="Pourmand N."/>
            <person name="Raney B.J."/>
            <person name="Roessler K.A."/>
            <person name="Sanford J.R."/>
            <person name="Sawyer R.H."/>
            <person name="Schmidt C.J."/>
            <person name="Triplett E.W."/>
            <person name="Tuberville T.D."/>
            <person name="Venegas-Anaya M."/>
            <person name="Howard J.T."/>
            <person name="Jarvis E.D."/>
            <person name="Guillette L.J.Jr."/>
            <person name="Glenn T.C."/>
            <person name="Green R.E."/>
            <person name="Ray D.A."/>
        </authorList>
    </citation>
    <scope>NUCLEOTIDE SEQUENCE [LARGE SCALE GENOMIC DNA]</scope>
    <source>
        <strain evidence="2">KSC_2009_1</strain>
    </source>
</reference>
<dbReference type="Proteomes" id="UP000050525">
    <property type="component" value="Unassembled WGS sequence"/>
</dbReference>
<protein>
    <submittedName>
        <fullName evidence="2">Uncharacterized protein</fullName>
    </submittedName>
</protein>
<sequence length="87" mass="9341">MIMSQLYTDHSLLLDDHDWQEEPSVTIRLVPLCPSVPRTSADDEAEEVEGQEESHAANTSSTSSKTQEHAGPASTGSVSHGPVSKPL</sequence>
<evidence type="ECO:0000313" key="2">
    <source>
        <dbReference type="EMBL" id="KYO35027.1"/>
    </source>
</evidence>
<proteinExistence type="predicted"/>
<accession>A0A151NDZ4</accession>
<name>A0A151NDZ4_ALLMI</name>
<dbReference type="EMBL" id="AKHW03003207">
    <property type="protein sequence ID" value="KYO35027.1"/>
    <property type="molecule type" value="Genomic_DNA"/>
</dbReference>
<dbReference type="AlphaFoldDB" id="A0A151NDZ4"/>
<comment type="caution">
    <text evidence="2">The sequence shown here is derived from an EMBL/GenBank/DDBJ whole genome shotgun (WGS) entry which is preliminary data.</text>
</comment>
<gene>
    <name evidence="2" type="ORF">Y1Q_0000939</name>
</gene>